<sequence length="1280" mass="147219">MNFKKERAREHPSKNGVTYMSTGDQYKANTHPDYNQWVSANTLEAAYEMIQPRRNVLMFSTQEPASGMSSILVVMNSAIYLHKPNRPGVHGVSYAIIQEKEKNFRVGTNLNLLSEEAKVWLDGHLVFEEGVFRSPFELATPSSGMSEKESAAYNWWYELSSYEETSLEAQEFIQFVKENQGKIGTVNSPEFTLEVIYEFLLRREQKREEEIKKIKNEFHQKAITYINRNQLVDAANFLKMTRLAQTLSEVDELVKGWDPSKIKSGADYIEECTRLITEASSKMTDENETPPQLEEIDADTANLLAQEIKIKWLNELENKRLLKDFKRMKSIPMKPIVTLGELKGDSAGTIEEAKRKREGSNKKIQRAIAFSTLSIKNSLKKFKEHRSDYMEVFFFTKERNEKVLQNEGDDWLKIAVEEPYDDYYTDLPPAEKSEEKIRVCDDVIRVLETELEKPIVDVLKEKLKDNAPASFWDLTMDYVNNTNQLVKGIYQTFGKNVLIQNPFTVQFYKEGTEDELGYIASPFGAWYSESQIEDDIEAAKNYKKVIQYRKKFSVVPNSPSVQPSDEKEVNASTIYIYTLFAKFYEEYNAKNKKIISVQEAQKELITEYNSLFATDSISAPVTKLVKNIKEKSFDFLTYFVQLDPSNPYVPTIESKTMRNIVLILKFGNYKNLIEFEAFCKSWDVIVDDNDGYMGSTQHLLDQLKPTAEKKIAQVLGNNVNKVINEMNSKYMKEFKINSAYSGDKKWNLIRFLGTQLELEARVIQSNDPDAKEVIDKLYRAYGVIFIEMFICIFLQGISPRFVMNRTLITEEEEKILKDIPDLTTSFAKEVIANLGIFPPLLFAKDITSIEEQKNEFFNYILSSVIHKRFPVMFLPLDLDGTAKLFVAANMLVPEPKMPKEFLSLDKSSDVYSFMSDFESPKMIYSILSPEKKVVQFDIALKMILTKDFYREVNDVSKTVVLPAIDTPSLYDDRFHREMRSDPFPTLLGMSIGGGIDFESFLRNFSGAIEISNAKLTELDESEEDEDDYIEVDDDFLSNTPLFDDLSTDVTKNIVPRPAPVPPTNTIPPQIYPEKYTPSQIITPPPVALPIEYEEAPQEFEYDEELTAPHFHVQTLDSEEEFKKKFDDLVVWLSTKRLDQTSLDQLILGWFGIPNPKMIDLLLLKDNMNLIDREDSISSNIKSRVFHFYSQALKTFTIDIETPKLATPERKKPEEVTNLISLLEEIQNAGQKPLVNFPVPPVPLKTAHFRIEVEDIGAHLMLTKRFEEVTRSVRASIAQPV</sequence>
<feature type="region of interest" description="Disordered" evidence="1">
    <location>
        <begin position="1"/>
        <end position="20"/>
    </location>
</feature>
<name>E0ADJ0_9VIRU</name>
<protein>
    <submittedName>
        <fullName evidence="2">AbHVp028c</fullName>
    </submittedName>
</protein>
<organism evidence="2">
    <name type="scientific">Abalone herpesvirus Victoria/AUS/2007</name>
    <dbReference type="NCBI Taxonomy" id="860344"/>
    <lineage>
        <taxon>Viruses</taxon>
        <taxon>Duplodnaviria</taxon>
        <taxon>Heunggongvirae</taxon>
        <taxon>Peploviricota</taxon>
        <taxon>Herviviricetes</taxon>
        <taxon>Herpesvirales</taxon>
        <taxon>Malacoherpesviridae</taxon>
        <taxon>Aurivirus</taxon>
        <taxon>Aurivirus haliotidmalaco1</taxon>
        <taxon>Haliotid herpesvirus 1</taxon>
    </lineage>
</organism>
<reference evidence="2" key="1">
    <citation type="submission" date="2010-06" db="EMBL/GenBank/DDBJ databases">
        <title>A neurotropic herpesvirus infecting the gastropod, abalone, shares ancestry with oyster herpesvirus and a herpesvirus associated with the amphioxus genome.</title>
        <authorList>
            <person name="Savin K.W."/>
            <person name="Cocks B.G."/>
            <person name="Wong F."/>
            <person name="Sawbridge T."/>
            <person name="Cogan N."/>
            <person name="Savage D."/>
            <person name="Warner S."/>
        </authorList>
    </citation>
    <scope>NUCLEOTIDE SEQUENCE</scope>
    <source>
        <strain evidence="2">Victoria</strain>
    </source>
</reference>
<proteinExistence type="predicted"/>
<accession>E0ADJ0</accession>
<evidence type="ECO:0000256" key="1">
    <source>
        <dbReference type="SAM" id="MobiDB-lite"/>
    </source>
</evidence>
<gene>
    <name evidence="2" type="ORF">AbHVp028c</name>
</gene>
<evidence type="ECO:0000313" key="2">
    <source>
        <dbReference type="EMBL" id="ADL16663.1"/>
    </source>
</evidence>
<dbReference type="EMBL" id="HM631981">
    <property type="protein sequence ID" value="ADL16663.1"/>
    <property type="molecule type" value="Genomic_DNA"/>
</dbReference>
<feature type="compositionally biased region" description="Basic and acidic residues" evidence="1">
    <location>
        <begin position="1"/>
        <end position="13"/>
    </location>
</feature>